<evidence type="ECO:0000313" key="4">
    <source>
        <dbReference type="Proteomes" id="UP001168877"/>
    </source>
</evidence>
<reference evidence="3" key="1">
    <citation type="journal article" date="2022" name="Plant J.">
        <title>Strategies of tolerance reflected in two North American maple genomes.</title>
        <authorList>
            <person name="McEvoy S.L."/>
            <person name="Sezen U.U."/>
            <person name="Trouern-Trend A."/>
            <person name="McMahon S.M."/>
            <person name="Schaberg P.G."/>
            <person name="Yang J."/>
            <person name="Wegrzyn J.L."/>
            <person name="Swenson N.G."/>
        </authorList>
    </citation>
    <scope>NUCLEOTIDE SEQUENCE</scope>
    <source>
        <strain evidence="3">NS2018</strain>
    </source>
</reference>
<dbReference type="AlphaFoldDB" id="A0AA39T985"/>
<organism evidence="3 4">
    <name type="scientific">Acer saccharum</name>
    <name type="common">Sugar maple</name>
    <dbReference type="NCBI Taxonomy" id="4024"/>
    <lineage>
        <taxon>Eukaryota</taxon>
        <taxon>Viridiplantae</taxon>
        <taxon>Streptophyta</taxon>
        <taxon>Embryophyta</taxon>
        <taxon>Tracheophyta</taxon>
        <taxon>Spermatophyta</taxon>
        <taxon>Magnoliopsida</taxon>
        <taxon>eudicotyledons</taxon>
        <taxon>Gunneridae</taxon>
        <taxon>Pentapetalae</taxon>
        <taxon>rosids</taxon>
        <taxon>malvids</taxon>
        <taxon>Sapindales</taxon>
        <taxon>Sapindaceae</taxon>
        <taxon>Hippocastanoideae</taxon>
        <taxon>Acereae</taxon>
        <taxon>Acer</taxon>
    </lineage>
</organism>
<dbReference type="Pfam" id="PF13041">
    <property type="entry name" value="PPR_2"/>
    <property type="match status" value="1"/>
</dbReference>
<accession>A0AA39T985</accession>
<keyword evidence="1" id="KW-0677">Repeat</keyword>
<comment type="caution">
    <text evidence="3">The sequence shown here is derived from an EMBL/GenBank/DDBJ whole genome shotgun (WGS) entry which is preliminary data.</text>
</comment>
<dbReference type="EMBL" id="JAUESC010000002">
    <property type="protein sequence ID" value="KAK0606307.1"/>
    <property type="molecule type" value="Genomic_DNA"/>
</dbReference>
<name>A0AA39T985_ACESA</name>
<gene>
    <name evidence="3" type="ORF">LWI29_036368</name>
</gene>
<proteinExistence type="predicted"/>
<keyword evidence="4" id="KW-1185">Reference proteome</keyword>
<dbReference type="InterPro" id="IPR011990">
    <property type="entry name" value="TPR-like_helical_dom_sf"/>
</dbReference>
<dbReference type="PROSITE" id="PS51375">
    <property type="entry name" value="PPR"/>
    <property type="match status" value="1"/>
</dbReference>
<reference evidence="3" key="2">
    <citation type="submission" date="2023-06" db="EMBL/GenBank/DDBJ databases">
        <authorList>
            <person name="Swenson N.G."/>
            <person name="Wegrzyn J.L."/>
            <person name="Mcevoy S.L."/>
        </authorList>
    </citation>
    <scope>NUCLEOTIDE SEQUENCE</scope>
    <source>
        <strain evidence="3">NS2018</strain>
        <tissue evidence="3">Leaf</tissue>
    </source>
</reference>
<dbReference type="InterPro" id="IPR002885">
    <property type="entry name" value="PPR_rpt"/>
</dbReference>
<feature type="repeat" description="PPR" evidence="2">
    <location>
        <begin position="19"/>
        <end position="53"/>
    </location>
</feature>
<dbReference type="NCBIfam" id="TIGR00756">
    <property type="entry name" value="PPR"/>
    <property type="match status" value="1"/>
</dbReference>
<sequence length="140" mass="15933">MLIRVDEAFHYFQAMPKRNTASYNALISGFVKYGRVEDACKLFEDMPIIAVRNEYGASIQARSTENRRLTVMPLDSATVRFDIDEDDDPCSFWFNVDHIVIVLAAANEAESVSLLVRDGHYSLSFDSFHFANQREGSENI</sequence>
<evidence type="ECO:0000256" key="2">
    <source>
        <dbReference type="PROSITE-ProRule" id="PRU00708"/>
    </source>
</evidence>
<dbReference type="Gene3D" id="1.25.40.10">
    <property type="entry name" value="Tetratricopeptide repeat domain"/>
    <property type="match status" value="1"/>
</dbReference>
<dbReference type="Proteomes" id="UP001168877">
    <property type="component" value="Unassembled WGS sequence"/>
</dbReference>
<evidence type="ECO:0000256" key="1">
    <source>
        <dbReference type="ARBA" id="ARBA00022737"/>
    </source>
</evidence>
<protein>
    <recommendedName>
        <fullName evidence="5">Pentatricopeptide repeat-containing protein</fullName>
    </recommendedName>
</protein>
<evidence type="ECO:0000313" key="3">
    <source>
        <dbReference type="EMBL" id="KAK0606307.1"/>
    </source>
</evidence>
<evidence type="ECO:0008006" key="5">
    <source>
        <dbReference type="Google" id="ProtNLM"/>
    </source>
</evidence>